<dbReference type="Pfam" id="PF00069">
    <property type="entry name" value="Pkinase"/>
    <property type="match status" value="1"/>
</dbReference>
<dbReference type="InterPro" id="IPR030616">
    <property type="entry name" value="Aur-like"/>
</dbReference>
<dbReference type="GO" id="GO:0005524">
    <property type="term" value="F:ATP binding"/>
    <property type="evidence" value="ECO:0007669"/>
    <property type="project" value="UniProtKB-UniRule"/>
</dbReference>
<feature type="binding site" evidence="8">
    <location>
        <position position="440"/>
    </location>
    <ligand>
        <name>ATP</name>
        <dbReference type="ChEBI" id="CHEBI:30616"/>
    </ligand>
</feature>
<dbReference type="InterPro" id="IPR011009">
    <property type="entry name" value="Kinase-like_dom_sf"/>
</dbReference>
<dbReference type="InterPro" id="IPR008271">
    <property type="entry name" value="Ser/Thr_kinase_AS"/>
</dbReference>
<feature type="region of interest" description="Disordered" evidence="11">
    <location>
        <begin position="1"/>
        <end position="113"/>
    </location>
</feature>
<dbReference type="InterPro" id="IPR008984">
    <property type="entry name" value="SMAD_FHA_dom_sf"/>
</dbReference>
<evidence type="ECO:0000256" key="6">
    <source>
        <dbReference type="ARBA" id="ARBA00022840"/>
    </source>
</evidence>
<evidence type="ECO:0000256" key="1">
    <source>
        <dbReference type="ARBA" id="ARBA00005575"/>
    </source>
</evidence>
<evidence type="ECO:0000256" key="11">
    <source>
        <dbReference type="SAM" id="MobiDB-lite"/>
    </source>
</evidence>
<evidence type="ECO:0000256" key="4">
    <source>
        <dbReference type="ARBA" id="ARBA00022741"/>
    </source>
</evidence>
<reference evidence="15" key="2">
    <citation type="submission" date="2009-11" db="EMBL/GenBank/DDBJ databases">
        <title>The Genome Sequence of Allomyces macrogynus strain ATCC 38327.</title>
        <authorList>
            <consortium name="The Broad Institute Genome Sequencing Platform"/>
            <person name="Russ C."/>
            <person name="Cuomo C."/>
            <person name="Shea T."/>
            <person name="Young S.K."/>
            <person name="Zeng Q."/>
            <person name="Koehrsen M."/>
            <person name="Haas B."/>
            <person name="Borodovsky M."/>
            <person name="Guigo R."/>
            <person name="Alvarado L."/>
            <person name="Berlin A."/>
            <person name="Borenstein D."/>
            <person name="Chen Z."/>
            <person name="Engels R."/>
            <person name="Freedman E."/>
            <person name="Gellesch M."/>
            <person name="Goldberg J."/>
            <person name="Griggs A."/>
            <person name="Gujja S."/>
            <person name="Heiman D."/>
            <person name="Hepburn T."/>
            <person name="Howarth C."/>
            <person name="Jen D."/>
            <person name="Larson L."/>
            <person name="Lewis B."/>
            <person name="Mehta T."/>
            <person name="Park D."/>
            <person name="Pearson M."/>
            <person name="Roberts A."/>
            <person name="Saif S."/>
            <person name="Shenoy N."/>
            <person name="Sisk P."/>
            <person name="Stolte C."/>
            <person name="Sykes S."/>
            <person name="Walk T."/>
            <person name="White J."/>
            <person name="Yandava C."/>
            <person name="Burger G."/>
            <person name="Gray M.W."/>
            <person name="Holland P.W.H."/>
            <person name="King N."/>
            <person name="Lang F.B.F."/>
            <person name="Roger A.J."/>
            <person name="Ruiz-Trillo I."/>
            <person name="Lander E."/>
            <person name="Nusbaum C."/>
        </authorList>
    </citation>
    <scope>NUCLEOTIDE SEQUENCE [LARGE SCALE GENOMIC DNA]</scope>
    <source>
        <strain evidence="15">ATCC 38327</strain>
    </source>
</reference>
<keyword evidence="3" id="KW-0808">Transferase</keyword>
<feature type="domain" description="FHA" evidence="12">
    <location>
        <begin position="158"/>
        <end position="222"/>
    </location>
</feature>
<feature type="domain" description="Protein kinase" evidence="13">
    <location>
        <begin position="290"/>
        <end position="562"/>
    </location>
</feature>
<dbReference type="CDD" id="cd00060">
    <property type="entry name" value="FHA"/>
    <property type="match status" value="1"/>
</dbReference>
<evidence type="ECO:0000256" key="2">
    <source>
        <dbReference type="ARBA" id="ARBA00022527"/>
    </source>
</evidence>
<feature type="compositionally biased region" description="Pro residues" evidence="11">
    <location>
        <begin position="31"/>
        <end position="41"/>
    </location>
</feature>
<name>A0A0L0RZQ5_ALLM3</name>
<evidence type="ECO:0000313" key="14">
    <source>
        <dbReference type="EMBL" id="KNE55902.1"/>
    </source>
</evidence>
<protein>
    <submittedName>
        <fullName evidence="14">CAMK/RAD53 protein kinase</fullName>
    </submittedName>
</protein>
<feature type="binding site" evidence="8">
    <location>
        <begin position="423"/>
        <end position="424"/>
    </location>
    <ligand>
        <name>ATP</name>
        <dbReference type="ChEBI" id="CHEBI:30616"/>
    </ligand>
</feature>
<dbReference type="Pfam" id="PF00498">
    <property type="entry name" value="FHA"/>
    <property type="match status" value="1"/>
</dbReference>
<dbReference type="eggNOG" id="KOG0615">
    <property type="taxonomic scope" value="Eukaryota"/>
</dbReference>
<evidence type="ECO:0000256" key="5">
    <source>
        <dbReference type="ARBA" id="ARBA00022777"/>
    </source>
</evidence>
<accession>A0A0L0RZQ5</accession>
<feature type="compositionally biased region" description="Polar residues" evidence="11">
    <location>
        <begin position="605"/>
        <end position="614"/>
    </location>
</feature>
<dbReference type="FunFam" id="1.10.510.10:FF:000571">
    <property type="entry name" value="Maternal embryonic leucine zipper kinase"/>
    <property type="match status" value="1"/>
</dbReference>
<evidence type="ECO:0000256" key="10">
    <source>
        <dbReference type="PROSITE-ProRule" id="PRU10141"/>
    </source>
</evidence>
<evidence type="ECO:0000259" key="12">
    <source>
        <dbReference type="PROSITE" id="PS50006"/>
    </source>
</evidence>
<dbReference type="GO" id="GO:0004674">
    <property type="term" value="F:protein serine/threonine kinase activity"/>
    <property type="evidence" value="ECO:0007669"/>
    <property type="project" value="UniProtKB-KW"/>
</dbReference>
<dbReference type="CDD" id="cd05117">
    <property type="entry name" value="STKc_CAMK"/>
    <property type="match status" value="1"/>
</dbReference>
<evidence type="ECO:0000313" key="15">
    <source>
        <dbReference type="Proteomes" id="UP000054350"/>
    </source>
</evidence>
<organism evidence="14 15">
    <name type="scientific">Allomyces macrogynus (strain ATCC 38327)</name>
    <name type="common">Allomyces javanicus var. macrogynus</name>
    <dbReference type="NCBI Taxonomy" id="578462"/>
    <lineage>
        <taxon>Eukaryota</taxon>
        <taxon>Fungi</taxon>
        <taxon>Fungi incertae sedis</taxon>
        <taxon>Blastocladiomycota</taxon>
        <taxon>Blastocladiomycetes</taxon>
        <taxon>Blastocladiales</taxon>
        <taxon>Blastocladiaceae</taxon>
        <taxon>Allomyces</taxon>
    </lineage>
</organism>
<feature type="active site" description="Proton acceptor" evidence="7">
    <location>
        <position position="419"/>
    </location>
</feature>
<evidence type="ECO:0000256" key="7">
    <source>
        <dbReference type="PIRSR" id="PIRSR630616-1"/>
    </source>
</evidence>
<dbReference type="InterPro" id="IPR000719">
    <property type="entry name" value="Prot_kinase_dom"/>
</dbReference>
<feature type="compositionally biased region" description="Low complexity" evidence="11">
    <location>
        <begin position="62"/>
        <end position="73"/>
    </location>
</feature>
<dbReference type="OMA" id="YHVETHA"/>
<comment type="similarity">
    <text evidence="1">Belongs to the protein kinase superfamily. CAMK Ser/Thr protein kinase family. CHEK2 subfamily.</text>
</comment>
<dbReference type="STRING" id="578462.A0A0L0RZQ5"/>
<dbReference type="OrthoDB" id="40902at2759"/>
<dbReference type="VEuPathDB" id="FungiDB:AMAG_01765"/>
<dbReference type="PROSITE" id="PS00107">
    <property type="entry name" value="PROTEIN_KINASE_ATP"/>
    <property type="match status" value="1"/>
</dbReference>
<dbReference type="Gene3D" id="1.10.510.10">
    <property type="entry name" value="Transferase(Phosphotransferase) domain 1"/>
    <property type="match status" value="1"/>
</dbReference>
<evidence type="ECO:0000256" key="8">
    <source>
        <dbReference type="PIRSR" id="PIRSR630616-2"/>
    </source>
</evidence>
<dbReference type="PROSITE" id="PS00108">
    <property type="entry name" value="PROTEIN_KINASE_ST"/>
    <property type="match status" value="1"/>
</dbReference>
<dbReference type="SMART" id="SM00240">
    <property type="entry name" value="FHA"/>
    <property type="match status" value="1"/>
</dbReference>
<dbReference type="PANTHER" id="PTHR24350">
    <property type="entry name" value="SERINE/THREONINE-PROTEIN KINASE IAL-RELATED"/>
    <property type="match status" value="1"/>
</dbReference>
<feature type="binding site" evidence="8 10">
    <location>
        <position position="319"/>
    </location>
    <ligand>
        <name>ATP</name>
        <dbReference type="ChEBI" id="CHEBI:30616"/>
    </ligand>
</feature>
<dbReference type="Gene3D" id="2.60.200.20">
    <property type="match status" value="1"/>
</dbReference>
<feature type="region of interest" description="Disordered" evidence="11">
    <location>
        <begin position="580"/>
        <end position="599"/>
    </location>
</feature>
<dbReference type="SUPFAM" id="SSF49879">
    <property type="entry name" value="SMAD/FHA domain"/>
    <property type="match status" value="1"/>
</dbReference>
<feature type="compositionally biased region" description="Basic and acidic residues" evidence="11">
    <location>
        <begin position="74"/>
        <end position="96"/>
    </location>
</feature>
<keyword evidence="15" id="KW-1185">Reference proteome</keyword>
<dbReference type="InterPro" id="IPR000253">
    <property type="entry name" value="FHA_dom"/>
</dbReference>
<reference evidence="14 15" key="1">
    <citation type="submission" date="2009-11" db="EMBL/GenBank/DDBJ databases">
        <title>Annotation of Allomyces macrogynus ATCC 38327.</title>
        <authorList>
            <consortium name="The Broad Institute Genome Sequencing Platform"/>
            <person name="Russ C."/>
            <person name="Cuomo C."/>
            <person name="Burger G."/>
            <person name="Gray M.W."/>
            <person name="Holland P.W.H."/>
            <person name="King N."/>
            <person name="Lang F.B.F."/>
            <person name="Roger A.J."/>
            <person name="Ruiz-Trillo I."/>
            <person name="Young S.K."/>
            <person name="Zeng Q."/>
            <person name="Gargeya S."/>
            <person name="Fitzgerald M."/>
            <person name="Haas B."/>
            <person name="Abouelleil A."/>
            <person name="Alvarado L."/>
            <person name="Arachchi H.M."/>
            <person name="Berlin A."/>
            <person name="Chapman S.B."/>
            <person name="Gearin G."/>
            <person name="Goldberg J."/>
            <person name="Griggs A."/>
            <person name="Gujja S."/>
            <person name="Hansen M."/>
            <person name="Heiman D."/>
            <person name="Howarth C."/>
            <person name="Larimer J."/>
            <person name="Lui A."/>
            <person name="MacDonald P.J.P."/>
            <person name="McCowen C."/>
            <person name="Montmayeur A."/>
            <person name="Murphy C."/>
            <person name="Neiman D."/>
            <person name="Pearson M."/>
            <person name="Priest M."/>
            <person name="Roberts A."/>
            <person name="Saif S."/>
            <person name="Shea T."/>
            <person name="Sisk P."/>
            <person name="Stolte C."/>
            <person name="Sykes S."/>
            <person name="Wortman J."/>
            <person name="Nusbaum C."/>
            <person name="Birren B."/>
        </authorList>
    </citation>
    <scope>NUCLEOTIDE SEQUENCE [LARGE SCALE GENOMIC DNA]</scope>
    <source>
        <strain evidence="14 15">ATCC 38327</strain>
    </source>
</reference>
<feature type="compositionally biased region" description="Low complexity" evidence="11">
    <location>
        <begin position="622"/>
        <end position="649"/>
    </location>
</feature>
<feature type="cross-link" description="Glycyl lysine isopeptide (Lys-Gly) (interchain with G-Cter in SUMO2)" evidence="9">
    <location>
        <position position="421"/>
    </location>
</feature>
<dbReference type="EMBL" id="GG745329">
    <property type="protein sequence ID" value="KNE55902.1"/>
    <property type="molecule type" value="Genomic_DNA"/>
</dbReference>
<evidence type="ECO:0000256" key="3">
    <source>
        <dbReference type="ARBA" id="ARBA00022679"/>
    </source>
</evidence>
<dbReference type="PROSITE" id="PS50006">
    <property type="entry name" value="FHA_DOMAIN"/>
    <property type="match status" value="1"/>
</dbReference>
<dbReference type="SMART" id="SM00220">
    <property type="entry name" value="S_TKc"/>
    <property type="match status" value="1"/>
</dbReference>
<feature type="region of interest" description="Disordered" evidence="11">
    <location>
        <begin position="605"/>
        <end position="739"/>
    </location>
</feature>
<gene>
    <name evidence="14" type="ORF">AMAG_01765</name>
</gene>
<evidence type="ECO:0000256" key="9">
    <source>
        <dbReference type="PIRSR" id="PIRSR630616-3"/>
    </source>
</evidence>
<dbReference type="Proteomes" id="UP000054350">
    <property type="component" value="Unassembled WGS sequence"/>
</dbReference>
<dbReference type="AlphaFoldDB" id="A0A0L0RZQ5"/>
<dbReference type="PROSITE" id="PS50011">
    <property type="entry name" value="PROTEIN_KINASE_DOM"/>
    <property type="match status" value="1"/>
</dbReference>
<evidence type="ECO:0000259" key="13">
    <source>
        <dbReference type="PROSITE" id="PS50011"/>
    </source>
</evidence>
<sequence>MLATTISGKPVLPYPHLTPDAGSSFYKTSPSPSPPESPLPRPTRRGAPQLNRLPPRNPPAPAVRAAPAAMADRFAYRDPADNRSTDWDSSHADEPTMRPATTTTAAAQGRPLSHPVPLSQQVAELGDDLTNADLIRTAPWGLLRTDNGDEHELHDALYRVGRNEHCEIVIDTHITVSKVHFRLTRAPEPGAALPATGTALPPLVVLIEDLSTNGTHVNGTRLVRGVPKPLRHADEITIKVENGALKFTFEVPPAPESSASSAASASAAAAAPANVYHHQDPQFESVLQGIDFHRILGSGTYATVYLAVDRHTKEKYACKALDKFKAGLRSRGSPANNGHEELAEIRILMNLKHPNIVQVHQVLRTERYIYMFLQLVEGGELFDYLSEHLSIPETECKFWMYQLFQAIQYLHAQNISHRDIKPENILLETGQAGSKLLLADFGLAKKTSSRMKTMCGTLNYVAPEILTKSGSNGPGYSKAVDCWSCGVMLYFLLCGRLPFDDTDEDVLRQMIKEDELAFLEPAPNTDIWEGISGSCKDLIRRLLAKDPARRLTIAQALAHPWIASDRALLDAKYQALFPASQQPGESADGGTPEKSAISSTSTVAIPGAWSSTGGADTPVPRPAAASTAAASTSTVRRSPSPAAGGSSSDDSARVPRPPVVARRRSSAALASPQVGGRRQAAARGSTPAQASPARRSVKRRHAGDDDDEDGTRPRAADAAVGRRTRKRSGSSTDEDARAVFAVPAVPGAAVTAGRRAA</sequence>
<proteinExistence type="inferred from homology"/>
<keyword evidence="6 8" id="KW-0067">ATP-binding</keyword>
<keyword evidence="4 8" id="KW-0547">Nucleotide-binding</keyword>
<dbReference type="InterPro" id="IPR017441">
    <property type="entry name" value="Protein_kinase_ATP_BS"/>
</dbReference>
<dbReference type="SUPFAM" id="SSF56112">
    <property type="entry name" value="Protein kinase-like (PK-like)"/>
    <property type="match status" value="1"/>
</dbReference>
<keyword evidence="5 14" id="KW-0418">Kinase</keyword>
<keyword evidence="2" id="KW-0723">Serine/threonine-protein kinase</keyword>